<dbReference type="InterPro" id="IPR016161">
    <property type="entry name" value="Ald_DH/histidinol_DH"/>
</dbReference>
<evidence type="ECO:0000259" key="2">
    <source>
        <dbReference type="Pfam" id="PF00171"/>
    </source>
</evidence>
<dbReference type="Pfam" id="PF00171">
    <property type="entry name" value="Aldedh"/>
    <property type="match status" value="1"/>
</dbReference>
<sequence>MITTKDYPMYVAGEWTDSESDARMEATSPATGEKIGTVPQGTRGDVRRAIKAANDAWGSWAALSAFERAAAMERVAGIIEERREELARTLTLDQGKPLEAEAYDEVDELIEYFTMAAAETTRLEGSMPPSVHADKRVLLYRVPRGVVGVISPWNWPYTMPAEMIAPALASGNAVVWVPAPSTSVCAVKLAECIVDAGLPAGVFNM</sequence>
<dbReference type="SUPFAM" id="SSF53720">
    <property type="entry name" value="ALDH-like"/>
    <property type="match status" value="1"/>
</dbReference>
<organism evidence="3">
    <name type="scientific">uncultured Rubrobacteraceae bacterium</name>
    <dbReference type="NCBI Taxonomy" id="349277"/>
    <lineage>
        <taxon>Bacteria</taxon>
        <taxon>Bacillati</taxon>
        <taxon>Actinomycetota</taxon>
        <taxon>Rubrobacteria</taxon>
        <taxon>Rubrobacterales</taxon>
        <taxon>Rubrobacteraceae</taxon>
        <taxon>environmental samples</taxon>
    </lineage>
</organism>
<evidence type="ECO:0000256" key="1">
    <source>
        <dbReference type="ARBA" id="ARBA00023002"/>
    </source>
</evidence>
<proteinExistence type="predicted"/>
<dbReference type="EC" id="1.2.1.3" evidence="3"/>
<protein>
    <submittedName>
        <fullName evidence="3">Aldehyde dehydrogenase</fullName>
        <ecNumber evidence="3">1.2.1.3</ecNumber>
    </submittedName>
</protein>
<dbReference type="EMBL" id="CADCUW010000177">
    <property type="protein sequence ID" value="CAA9403838.1"/>
    <property type="molecule type" value="Genomic_DNA"/>
</dbReference>
<dbReference type="InterPro" id="IPR015590">
    <property type="entry name" value="Aldehyde_DH_dom"/>
</dbReference>
<feature type="non-terminal residue" evidence="3">
    <location>
        <position position="205"/>
    </location>
</feature>
<feature type="domain" description="Aldehyde dehydrogenase" evidence="2">
    <location>
        <begin position="15"/>
        <end position="205"/>
    </location>
</feature>
<gene>
    <name evidence="3" type="ORF">AVDCRST_MAG01-01-1197</name>
</gene>
<dbReference type="GO" id="GO:0004029">
    <property type="term" value="F:aldehyde dehydrogenase (NAD+) activity"/>
    <property type="evidence" value="ECO:0007669"/>
    <property type="project" value="UniProtKB-EC"/>
</dbReference>
<accession>A0A6J4P543</accession>
<dbReference type="InterPro" id="IPR050740">
    <property type="entry name" value="Aldehyde_DH_Superfamily"/>
</dbReference>
<dbReference type="Gene3D" id="3.40.605.10">
    <property type="entry name" value="Aldehyde Dehydrogenase, Chain A, domain 1"/>
    <property type="match status" value="1"/>
</dbReference>
<dbReference type="PANTHER" id="PTHR43353:SF5">
    <property type="entry name" value="SUCCINATE-SEMIALDEHYDE DEHYDROGENASE, MITOCHONDRIAL"/>
    <property type="match status" value="1"/>
</dbReference>
<reference evidence="3" key="1">
    <citation type="submission" date="2020-02" db="EMBL/GenBank/DDBJ databases">
        <authorList>
            <person name="Meier V. D."/>
        </authorList>
    </citation>
    <scope>NUCLEOTIDE SEQUENCE</scope>
    <source>
        <strain evidence="3">AVDCRST_MAG01</strain>
    </source>
</reference>
<dbReference type="AlphaFoldDB" id="A0A6J4P543"/>
<name>A0A6J4P543_9ACTN</name>
<dbReference type="PANTHER" id="PTHR43353">
    <property type="entry name" value="SUCCINATE-SEMIALDEHYDE DEHYDROGENASE, MITOCHONDRIAL"/>
    <property type="match status" value="1"/>
</dbReference>
<dbReference type="InterPro" id="IPR016162">
    <property type="entry name" value="Ald_DH_N"/>
</dbReference>
<keyword evidence="1 3" id="KW-0560">Oxidoreductase</keyword>
<evidence type="ECO:0000313" key="3">
    <source>
        <dbReference type="EMBL" id="CAA9403838.1"/>
    </source>
</evidence>